<evidence type="ECO:0000313" key="2">
    <source>
        <dbReference type="EMBL" id="PWA18515.1"/>
    </source>
</evidence>
<dbReference type="AlphaFoldDB" id="A0A315V6V9"/>
<dbReference type="EMBL" id="NHOQ01002301">
    <property type="protein sequence ID" value="PWA18515.1"/>
    <property type="molecule type" value="Genomic_DNA"/>
</dbReference>
<feature type="non-terminal residue" evidence="2">
    <location>
        <position position="348"/>
    </location>
</feature>
<protein>
    <recommendedName>
        <fullName evidence="4">DUF659 domain-containing protein</fullName>
    </recommendedName>
</protein>
<comment type="caution">
    <text evidence="2">The sequence shown here is derived from an EMBL/GenBank/DDBJ whole genome shotgun (WGS) entry which is preliminary data.</text>
</comment>
<proteinExistence type="predicted"/>
<reference evidence="2 3" key="1">
    <citation type="journal article" date="2018" name="G3 (Bethesda)">
        <title>A High-Quality Reference Genome for the Invasive Mosquitofish Gambusia affinis Using a Chicago Library.</title>
        <authorList>
            <person name="Hoffberg S.L."/>
            <person name="Troendle N.J."/>
            <person name="Glenn T.C."/>
            <person name="Mahmud O."/>
            <person name="Louha S."/>
            <person name="Chalopin D."/>
            <person name="Bennetzen J.L."/>
            <person name="Mauricio R."/>
        </authorList>
    </citation>
    <scope>NUCLEOTIDE SEQUENCE [LARGE SCALE GENOMIC DNA]</scope>
    <source>
        <strain evidence="2">NE01/NJP1002.9</strain>
        <tissue evidence="2">Muscle</tissue>
    </source>
</reference>
<evidence type="ECO:0000313" key="3">
    <source>
        <dbReference type="Proteomes" id="UP000250572"/>
    </source>
</evidence>
<evidence type="ECO:0000256" key="1">
    <source>
        <dbReference type="SAM" id="MobiDB-lite"/>
    </source>
</evidence>
<accession>A0A315V6V9</accession>
<feature type="compositionally biased region" description="Basic and acidic residues" evidence="1">
    <location>
        <begin position="86"/>
        <end position="117"/>
    </location>
</feature>
<name>A0A315V6V9_GAMAF</name>
<organism evidence="2 3">
    <name type="scientific">Gambusia affinis</name>
    <name type="common">Western mosquitofish</name>
    <name type="synonym">Heterandria affinis</name>
    <dbReference type="NCBI Taxonomy" id="33528"/>
    <lineage>
        <taxon>Eukaryota</taxon>
        <taxon>Metazoa</taxon>
        <taxon>Chordata</taxon>
        <taxon>Craniata</taxon>
        <taxon>Vertebrata</taxon>
        <taxon>Euteleostomi</taxon>
        <taxon>Actinopterygii</taxon>
        <taxon>Neopterygii</taxon>
        <taxon>Teleostei</taxon>
        <taxon>Neoteleostei</taxon>
        <taxon>Acanthomorphata</taxon>
        <taxon>Ovalentaria</taxon>
        <taxon>Atherinomorphae</taxon>
        <taxon>Cyprinodontiformes</taxon>
        <taxon>Poeciliidae</taxon>
        <taxon>Poeciliinae</taxon>
        <taxon>Gambusia</taxon>
    </lineage>
</organism>
<evidence type="ECO:0008006" key="4">
    <source>
        <dbReference type="Google" id="ProtNLM"/>
    </source>
</evidence>
<dbReference type="Proteomes" id="UP000250572">
    <property type="component" value="Unassembled WGS sequence"/>
</dbReference>
<keyword evidence="3" id="KW-1185">Reference proteome</keyword>
<sequence length="348" mass="39415">MEDWAISNKVKRFVTDAAPNMIASIRQLQIWHSICIEHSFNLLVRKSCDQIPTITSTRHIVTCLRLKRYSQGEGCSSAATDGTTDPETHELPTRWNRTKETLSRPHGEREPVRERLASPKTDLSPLTADDYVIIGGTLPVLAPFRRATVELSEERRATGSKVIMSEMLQPCTHRQPYTNMSTDAAPSLESLSVSTIATLPDPRCKPLGFSSSSKCRRHNSCLHPQHLDMEVGRQTKSVTADVIQEVQRYLAGIPYVHVVKRLKEILVQTKRPDLSSHLEVISVRFQTNSDRRPTHALTRFSSNGRVGNGIFKGHEQVNTWRDTVIHRTQTRIPCQTKTQLKLKYYGEQ</sequence>
<dbReference type="InterPro" id="IPR012337">
    <property type="entry name" value="RNaseH-like_sf"/>
</dbReference>
<feature type="compositionally biased region" description="Polar residues" evidence="1">
    <location>
        <begin position="73"/>
        <end position="85"/>
    </location>
</feature>
<gene>
    <name evidence="2" type="ORF">CCH79_00009843</name>
</gene>
<dbReference type="SUPFAM" id="SSF53098">
    <property type="entry name" value="Ribonuclease H-like"/>
    <property type="match status" value="1"/>
</dbReference>
<feature type="region of interest" description="Disordered" evidence="1">
    <location>
        <begin position="73"/>
        <end position="117"/>
    </location>
</feature>